<dbReference type="GeneID" id="70248065"/>
<dbReference type="RefSeq" id="XP_046078151.1">
    <property type="nucleotide sequence ID" value="XM_046217778.1"/>
</dbReference>
<protein>
    <submittedName>
        <fullName evidence="7">DNL zinc finger-domain-containing protein</fullName>
    </submittedName>
</protein>
<keyword evidence="8" id="KW-1185">Reference proteome</keyword>
<dbReference type="PANTHER" id="PTHR20922:SF13">
    <property type="entry name" value="DNL-TYPE ZINC FINGER PROTEIN"/>
    <property type="match status" value="1"/>
</dbReference>
<evidence type="ECO:0000256" key="5">
    <source>
        <dbReference type="SAM" id="MobiDB-lite"/>
    </source>
</evidence>
<keyword evidence="1" id="KW-0479">Metal-binding</keyword>
<dbReference type="Proteomes" id="UP001201262">
    <property type="component" value="Unassembled WGS sequence"/>
</dbReference>
<dbReference type="GO" id="GO:0008270">
    <property type="term" value="F:zinc ion binding"/>
    <property type="evidence" value="ECO:0007669"/>
    <property type="project" value="UniProtKB-KW"/>
</dbReference>
<dbReference type="InterPro" id="IPR024158">
    <property type="entry name" value="Mt_import_TIM15"/>
</dbReference>
<dbReference type="GO" id="GO:0050821">
    <property type="term" value="P:protein stabilization"/>
    <property type="evidence" value="ECO:0007669"/>
    <property type="project" value="TreeGrafter"/>
</dbReference>
<evidence type="ECO:0000313" key="8">
    <source>
        <dbReference type="Proteomes" id="UP001201262"/>
    </source>
</evidence>
<feature type="compositionally biased region" description="Polar residues" evidence="5">
    <location>
        <begin position="71"/>
        <end position="85"/>
    </location>
</feature>
<dbReference type="GO" id="GO:0006457">
    <property type="term" value="P:protein folding"/>
    <property type="evidence" value="ECO:0007669"/>
    <property type="project" value="TreeGrafter"/>
</dbReference>
<dbReference type="InterPro" id="IPR007853">
    <property type="entry name" value="Znf_DNL-typ"/>
</dbReference>
<feature type="compositionally biased region" description="Low complexity" evidence="5">
    <location>
        <begin position="54"/>
        <end position="63"/>
    </location>
</feature>
<proteinExistence type="predicted"/>
<dbReference type="GO" id="GO:0005739">
    <property type="term" value="C:mitochondrion"/>
    <property type="evidence" value="ECO:0007669"/>
    <property type="project" value="TreeGrafter"/>
</dbReference>
<feature type="domain" description="DNL-type" evidence="6">
    <location>
        <begin position="90"/>
        <end position="185"/>
    </location>
</feature>
<dbReference type="GO" id="GO:0030150">
    <property type="term" value="P:protein import into mitochondrial matrix"/>
    <property type="evidence" value="ECO:0007669"/>
    <property type="project" value="TreeGrafter"/>
</dbReference>
<organism evidence="7 8">
    <name type="scientific">Talaromyces proteolyticus</name>
    <dbReference type="NCBI Taxonomy" id="1131652"/>
    <lineage>
        <taxon>Eukaryota</taxon>
        <taxon>Fungi</taxon>
        <taxon>Dikarya</taxon>
        <taxon>Ascomycota</taxon>
        <taxon>Pezizomycotina</taxon>
        <taxon>Eurotiomycetes</taxon>
        <taxon>Eurotiomycetidae</taxon>
        <taxon>Eurotiales</taxon>
        <taxon>Trichocomaceae</taxon>
        <taxon>Talaromyces</taxon>
        <taxon>Talaromyces sect. Bacilispori</taxon>
    </lineage>
</organism>
<evidence type="ECO:0000256" key="1">
    <source>
        <dbReference type="ARBA" id="ARBA00022723"/>
    </source>
</evidence>
<evidence type="ECO:0000259" key="6">
    <source>
        <dbReference type="PROSITE" id="PS51501"/>
    </source>
</evidence>
<dbReference type="Pfam" id="PF05180">
    <property type="entry name" value="zf-DNL"/>
    <property type="match status" value="1"/>
</dbReference>
<feature type="region of interest" description="Disordered" evidence="5">
    <location>
        <begin position="54"/>
        <end position="91"/>
    </location>
</feature>
<evidence type="ECO:0000313" key="7">
    <source>
        <dbReference type="EMBL" id="KAH8705530.1"/>
    </source>
</evidence>
<comment type="caution">
    <text evidence="7">The sequence shown here is derived from an EMBL/GenBank/DDBJ whole genome shotgun (WGS) entry which is preliminary data.</text>
</comment>
<sequence length="195" mass="21504">MQSSKSLIRCLRASNGLILPTRVATSISRPSFQTARPLLSSLQYNKPAANIFRRFNSNSSDSPSPRPLTDHLSSPSNDAANAEQNTARRAEEPAYRITFTCKPCQTRSTHTMSKHGYHKGTVLITCPECKSRHIIADHLGIFMDEKTTLEDILAKAGNNVTKGYVEGDMEFWEDGTVYKTGTDEKPPEASSKGTP</sequence>
<keyword evidence="2 4" id="KW-0863">Zinc-finger</keyword>
<dbReference type="PROSITE" id="PS51501">
    <property type="entry name" value="ZF_DNL"/>
    <property type="match status" value="1"/>
</dbReference>
<evidence type="ECO:0000256" key="2">
    <source>
        <dbReference type="ARBA" id="ARBA00022771"/>
    </source>
</evidence>
<gene>
    <name evidence="7" type="ORF">BGW36DRAFT_393119</name>
</gene>
<dbReference type="PANTHER" id="PTHR20922">
    <property type="entry name" value="DNL-TYPE ZINC FINGER PROTEIN"/>
    <property type="match status" value="1"/>
</dbReference>
<dbReference type="EMBL" id="JAJTJA010000001">
    <property type="protein sequence ID" value="KAH8705530.1"/>
    <property type="molecule type" value="Genomic_DNA"/>
</dbReference>
<accession>A0AAD4L6L5</accession>
<dbReference type="AlphaFoldDB" id="A0AAD4L6L5"/>
<keyword evidence="3" id="KW-0862">Zinc</keyword>
<dbReference type="GO" id="GO:0051087">
    <property type="term" value="F:protein-folding chaperone binding"/>
    <property type="evidence" value="ECO:0007669"/>
    <property type="project" value="TreeGrafter"/>
</dbReference>
<name>A0AAD4L6L5_9EURO</name>
<evidence type="ECO:0000256" key="4">
    <source>
        <dbReference type="PROSITE-ProRule" id="PRU00834"/>
    </source>
</evidence>
<evidence type="ECO:0000256" key="3">
    <source>
        <dbReference type="ARBA" id="ARBA00022833"/>
    </source>
</evidence>
<reference evidence="7" key="1">
    <citation type="submission" date="2021-12" db="EMBL/GenBank/DDBJ databases">
        <title>Convergent genome expansion in fungi linked to evolution of root-endophyte symbiosis.</title>
        <authorList>
            <consortium name="DOE Joint Genome Institute"/>
            <person name="Ke Y.-H."/>
            <person name="Bonito G."/>
            <person name="Liao H.-L."/>
            <person name="Looney B."/>
            <person name="Rojas-Flechas A."/>
            <person name="Nash J."/>
            <person name="Hameed K."/>
            <person name="Schadt C."/>
            <person name="Martin F."/>
            <person name="Crous P.W."/>
            <person name="Miettinen O."/>
            <person name="Magnuson J.K."/>
            <person name="Labbe J."/>
            <person name="Jacobson D."/>
            <person name="Doktycz M.J."/>
            <person name="Veneault-Fourrey C."/>
            <person name="Kuo A."/>
            <person name="Mondo S."/>
            <person name="Calhoun S."/>
            <person name="Riley R."/>
            <person name="Ohm R."/>
            <person name="LaButti K."/>
            <person name="Andreopoulos B."/>
            <person name="Pangilinan J."/>
            <person name="Nolan M."/>
            <person name="Tritt A."/>
            <person name="Clum A."/>
            <person name="Lipzen A."/>
            <person name="Daum C."/>
            <person name="Barry K."/>
            <person name="Grigoriev I.V."/>
            <person name="Vilgalys R."/>
        </authorList>
    </citation>
    <scope>NUCLEOTIDE SEQUENCE</scope>
    <source>
        <strain evidence="7">PMI_201</strain>
    </source>
</reference>